<dbReference type="CDD" id="cd00118">
    <property type="entry name" value="LysM"/>
    <property type="match status" value="1"/>
</dbReference>
<dbReference type="PROSITE" id="PS51782">
    <property type="entry name" value="LYSM"/>
    <property type="match status" value="1"/>
</dbReference>
<dbReference type="SMART" id="SM00257">
    <property type="entry name" value="LysM"/>
    <property type="match status" value="1"/>
</dbReference>
<reference evidence="2" key="1">
    <citation type="submission" date="2020-02" db="EMBL/GenBank/DDBJ databases">
        <authorList>
            <person name="Meier V. D."/>
        </authorList>
    </citation>
    <scope>NUCLEOTIDE SEQUENCE</scope>
    <source>
        <strain evidence="2">AVDCRST_MAG46</strain>
    </source>
</reference>
<sequence length="112" mass="11635">MSTMTASAPLHGSAAYLRLTRRGRLVVFVTALLVTLHAMLLAVAPSVIATVTAGDPVPVSEVTVQPGDTLWDIASAANPSGDVTRTVDEIADLNALVDGQLRVGQELAVPVY</sequence>
<feature type="domain" description="LysM" evidence="1">
    <location>
        <begin position="60"/>
        <end position="109"/>
    </location>
</feature>
<dbReference type="Gene3D" id="3.10.350.10">
    <property type="entry name" value="LysM domain"/>
    <property type="match status" value="1"/>
</dbReference>
<proteinExistence type="predicted"/>
<dbReference type="InterPro" id="IPR036779">
    <property type="entry name" value="LysM_dom_sf"/>
</dbReference>
<gene>
    <name evidence="2" type="ORF">AVDCRST_MAG46-646</name>
</gene>
<dbReference type="EMBL" id="CADCUD010000051">
    <property type="protein sequence ID" value="CAA9318202.1"/>
    <property type="molecule type" value="Genomic_DNA"/>
</dbReference>
<dbReference type="SUPFAM" id="SSF54106">
    <property type="entry name" value="LysM domain"/>
    <property type="match status" value="1"/>
</dbReference>
<evidence type="ECO:0000313" key="2">
    <source>
        <dbReference type="EMBL" id="CAA9318202.1"/>
    </source>
</evidence>
<accession>A0A6J4KZP8</accession>
<protein>
    <recommendedName>
        <fullName evidence="1">LysM domain-containing protein</fullName>
    </recommendedName>
</protein>
<name>A0A6J4KZP8_9ACTN</name>
<dbReference type="InterPro" id="IPR018392">
    <property type="entry name" value="LysM"/>
</dbReference>
<dbReference type="Pfam" id="PF01476">
    <property type="entry name" value="LysM"/>
    <property type="match status" value="1"/>
</dbReference>
<organism evidence="2">
    <name type="scientific">uncultured Nocardioidaceae bacterium</name>
    <dbReference type="NCBI Taxonomy" id="253824"/>
    <lineage>
        <taxon>Bacteria</taxon>
        <taxon>Bacillati</taxon>
        <taxon>Actinomycetota</taxon>
        <taxon>Actinomycetes</taxon>
        <taxon>Propionibacteriales</taxon>
        <taxon>Nocardioidaceae</taxon>
        <taxon>environmental samples</taxon>
    </lineage>
</organism>
<evidence type="ECO:0000259" key="1">
    <source>
        <dbReference type="PROSITE" id="PS51782"/>
    </source>
</evidence>
<dbReference type="AlphaFoldDB" id="A0A6J4KZP8"/>